<accession>A0ABT2UMD4</accession>
<evidence type="ECO:0000256" key="8">
    <source>
        <dbReference type="ARBA" id="ARBA00023235"/>
    </source>
</evidence>
<dbReference type="Pfam" id="PF00697">
    <property type="entry name" value="PRAI"/>
    <property type="match status" value="2"/>
</dbReference>
<evidence type="ECO:0000256" key="2">
    <source>
        <dbReference type="ARBA" id="ARBA00004664"/>
    </source>
</evidence>
<dbReference type="InterPro" id="IPR011060">
    <property type="entry name" value="RibuloseP-bd_barrel"/>
</dbReference>
<evidence type="ECO:0000256" key="3">
    <source>
        <dbReference type="ARBA" id="ARBA00012572"/>
    </source>
</evidence>
<feature type="domain" description="N-(5'phosphoribosyl) anthranilate isomerase (PRAI)" evidence="10">
    <location>
        <begin position="4"/>
        <end position="105"/>
    </location>
</feature>
<evidence type="ECO:0000256" key="9">
    <source>
        <dbReference type="HAMAP-Rule" id="MF_00135"/>
    </source>
</evidence>
<evidence type="ECO:0000256" key="6">
    <source>
        <dbReference type="ARBA" id="ARBA00022822"/>
    </source>
</evidence>
<keyword evidence="8 9" id="KW-0413">Isomerase</keyword>
<dbReference type="CDD" id="cd00405">
    <property type="entry name" value="PRAI"/>
    <property type="match status" value="1"/>
</dbReference>
<gene>
    <name evidence="9" type="primary">trpF</name>
    <name evidence="11" type="ORF">OB236_27220</name>
</gene>
<dbReference type="Proteomes" id="UP001652445">
    <property type="component" value="Unassembled WGS sequence"/>
</dbReference>
<evidence type="ECO:0000256" key="1">
    <source>
        <dbReference type="ARBA" id="ARBA00001164"/>
    </source>
</evidence>
<evidence type="ECO:0000256" key="7">
    <source>
        <dbReference type="ARBA" id="ARBA00023141"/>
    </source>
</evidence>
<dbReference type="EMBL" id="JAOQIO010000095">
    <property type="protein sequence ID" value="MCU6795814.1"/>
    <property type="molecule type" value="Genomic_DNA"/>
</dbReference>
<feature type="domain" description="N-(5'phosphoribosyl) anthranilate isomerase (PRAI)" evidence="10">
    <location>
        <begin position="152"/>
        <end position="241"/>
    </location>
</feature>
<comment type="pathway">
    <text evidence="2 9">Amino-acid biosynthesis; L-tryptophan biosynthesis; L-tryptophan from chorismate: step 3/5.</text>
</comment>
<evidence type="ECO:0000313" key="12">
    <source>
        <dbReference type="Proteomes" id="UP001652445"/>
    </source>
</evidence>
<keyword evidence="7 9" id="KW-0057">Aromatic amino acid biosynthesis</keyword>
<name>A0ABT2UMD4_9BACL</name>
<dbReference type="InterPro" id="IPR013785">
    <property type="entry name" value="Aldolase_TIM"/>
</dbReference>
<dbReference type="PANTHER" id="PTHR42894">
    <property type="entry name" value="N-(5'-PHOSPHORIBOSYL)ANTHRANILATE ISOMERASE"/>
    <property type="match status" value="1"/>
</dbReference>
<comment type="similarity">
    <text evidence="9">Belongs to the TrpF family.</text>
</comment>
<comment type="caution">
    <text evidence="11">The sequence shown here is derived from an EMBL/GenBank/DDBJ whole genome shotgun (WGS) entry which is preliminary data.</text>
</comment>
<dbReference type="Gene3D" id="3.20.20.70">
    <property type="entry name" value="Aldolase class I"/>
    <property type="match status" value="1"/>
</dbReference>
<evidence type="ECO:0000259" key="10">
    <source>
        <dbReference type="Pfam" id="PF00697"/>
    </source>
</evidence>
<protein>
    <recommendedName>
        <fullName evidence="4 9">N-(5'-phosphoribosyl)anthranilate isomerase</fullName>
        <shortName evidence="9">PRAI</shortName>
        <ecNumber evidence="3 9">5.3.1.24</ecNumber>
    </recommendedName>
</protein>
<dbReference type="SUPFAM" id="SSF51366">
    <property type="entry name" value="Ribulose-phoshate binding barrel"/>
    <property type="match status" value="1"/>
</dbReference>
<proteinExistence type="inferred from homology"/>
<dbReference type="InterPro" id="IPR044643">
    <property type="entry name" value="TrpF_fam"/>
</dbReference>
<dbReference type="GO" id="GO:0016853">
    <property type="term" value="F:isomerase activity"/>
    <property type="evidence" value="ECO:0007669"/>
    <property type="project" value="UniProtKB-KW"/>
</dbReference>
<dbReference type="PANTHER" id="PTHR42894:SF1">
    <property type="entry name" value="N-(5'-PHOSPHORIBOSYL)ANTHRANILATE ISOMERASE"/>
    <property type="match status" value="1"/>
</dbReference>
<dbReference type="EC" id="5.3.1.24" evidence="3 9"/>
<dbReference type="RefSeq" id="WP_262686732.1">
    <property type="nucleotide sequence ID" value="NZ_JAOQIO010000095.1"/>
</dbReference>
<sequence>MSSVKICGLQQPEMVRSILHLPIDYIGFLFAKSKRQVTSEQAARMIEVLAEQRSAGRSHPLSVGVFMNPSQSELTSIMQEAPLDVIQFHGQESPEQCQWVKDTFPGVQVWKVVSVVQGYPSLSDNALASDANGQSGVPTAEELNHVDALLTPYKYVVDAILLDTFDPEYGGGSGKTFAWEAITAYQAWCSAVNLRLFVAGGLLPDNVGELLDTYAPDGVDVSSGVETDGVKDLDKITRFVERVKHRDTSAG</sequence>
<evidence type="ECO:0000313" key="11">
    <source>
        <dbReference type="EMBL" id="MCU6795814.1"/>
    </source>
</evidence>
<organism evidence="11 12">
    <name type="scientific">Paenibacillus baimaensis</name>
    <dbReference type="NCBI Taxonomy" id="2982185"/>
    <lineage>
        <taxon>Bacteria</taxon>
        <taxon>Bacillati</taxon>
        <taxon>Bacillota</taxon>
        <taxon>Bacilli</taxon>
        <taxon>Bacillales</taxon>
        <taxon>Paenibacillaceae</taxon>
        <taxon>Paenibacillus</taxon>
    </lineage>
</organism>
<keyword evidence="5 9" id="KW-0028">Amino-acid biosynthesis</keyword>
<comment type="catalytic activity">
    <reaction evidence="1 9">
        <text>N-(5-phospho-beta-D-ribosyl)anthranilate = 1-(2-carboxyphenylamino)-1-deoxy-D-ribulose 5-phosphate</text>
        <dbReference type="Rhea" id="RHEA:21540"/>
        <dbReference type="ChEBI" id="CHEBI:18277"/>
        <dbReference type="ChEBI" id="CHEBI:58613"/>
        <dbReference type="EC" id="5.3.1.24"/>
    </reaction>
</comment>
<dbReference type="InterPro" id="IPR001240">
    <property type="entry name" value="PRAI_dom"/>
</dbReference>
<keyword evidence="12" id="KW-1185">Reference proteome</keyword>
<evidence type="ECO:0000256" key="4">
    <source>
        <dbReference type="ARBA" id="ARBA00022272"/>
    </source>
</evidence>
<evidence type="ECO:0000256" key="5">
    <source>
        <dbReference type="ARBA" id="ARBA00022605"/>
    </source>
</evidence>
<dbReference type="HAMAP" id="MF_00135">
    <property type="entry name" value="PRAI"/>
    <property type="match status" value="1"/>
</dbReference>
<reference evidence="11 12" key="1">
    <citation type="submission" date="2022-09" db="EMBL/GenBank/DDBJ databases">
        <authorList>
            <person name="Han X.L."/>
            <person name="Wang Q."/>
            <person name="Lu T."/>
        </authorList>
    </citation>
    <scope>NUCLEOTIDE SEQUENCE [LARGE SCALE GENOMIC DNA]</scope>
    <source>
        <strain evidence="11 12">WQ 127069</strain>
    </source>
</reference>
<keyword evidence="6 9" id="KW-0822">Tryptophan biosynthesis</keyword>